<reference evidence="14 15" key="1">
    <citation type="submission" date="2018-09" db="EMBL/GenBank/DDBJ databases">
        <title>Genome sequencing of Nocardioides immobilis CCTCC AB 2017083 for comparison to Nocardioides silvaticus.</title>
        <authorList>
            <person name="Li C."/>
            <person name="Wang G."/>
        </authorList>
    </citation>
    <scope>NUCLEOTIDE SEQUENCE [LARGE SCALE GENOMIC DNA]</scope>
    <source>
        <strain evidence="14 15">CCTCC AB 2017083</strain>
    </source>
</reference>
<evidence type="ECO:0000256" key="11">
    <source>
        <dbReference type="RuleBase" id="RU361241"/>
    </source>
</evidence>
<dbReference type="PANTHER" id="PTHR31650:SF1">
    <property type="entry name" value="WAX ESTER SYNTHASE_DIACYLGLYCEROL ACYLTRANSFERASE 4-RELATED"/>
    <property type="match status" value="1"/>
</dbReference>
<evidence type="ECO:0000256" key="4">
    <source>
        <dbReference type="ARBA" id="ARBA00013244"/>
    </source>
</evidence>
<keyword evidence="7 11" id="KW-0319">Glycerol metabolism</keyword>
<dbReference type="EC" id="2.3.1.20" evidence="4 11"/>
<evidence type="ECO:0000256" key="3">
    <source>
        <dbReference type="ARBA" id="ARBA00009587"/>
    </source>
</evidence>
<keyword evidence="9 11" id="KW-0012">Acyltransferase</keyword>
<dbReference type="EMBL" id="QXGH01000054">
    <property type="protein sequence ID" value="RHW22819.1"/>
    <property type="molecule type" value="Genomic_DNA"/>
</dbReference>
<dbReference type="GO" id="GO:0006071">
    <property type="term" value="P:glycerol metabolic process"/>
    <property type="evidence" value="ECO:0007669"/>
    <property type="project" value="UniProtKB-KW"/>
</dbReference>
<keyword evidence="15" id="KW-1185">Reference proteome</keyword>
<evidence type="ECO:0000256" key="7">
    <source>
        <dbReference type="ARBA" id="ARBA00022798"/>
    </source>
</evidence>
<evidence type="ECO:0000259" key="13">
    <source>
        <dbReference type="Pfam" id="PF06974"/>
    </source>
</evidence>
<evidence type="ECO:0000256" key="1">
    <source>
        <dbReference type="ARBA" id="ARBA00004771"/>
    </source>
</evidence>
<dbReference type="Gene3D" id="3.30.559.10">
    <property type="entry name" value="Chloramphenicol acetyltransferase-like domain"/>
    <property type="match status" value="1"/>
</dbReference>
<accession>A0A417XRZ7</accession>
<keyword evidence="8 11" id="KW-0443">Lipid metabolism</keyword>
<dbReference type="Proteomes" id="UP000283644">
    <property type="component" value="Unassembled WGS sequence"/>
</dbReference>
<evidence type="ECO:0000256" key="5">
    <source>
        <dbReference type="ARBA" id="ARBA00022516"/>
    </source>
</evidence>
<evidence type="ECO:0000256" key="8">
    <source>
        <dbReference type="ARBA" id="ARBA00023098"/>
    </source>
</evidence>
<feature type="domain" description="O-acyltransferase WSD1-like N-terminal" evidence="12">
    <location>
        <begin position="5"/>
        <end position="186"/>
    </location>
</feature>
<comment type="pathway">
    <text evidence="1 11">Glycerolipid metabolism; triacylglycerol biosynthesis.</text>
</comment>
<dbReference type="Pfam" id="PF03007">
    <property type="entry name" value="WS_DGAT_cat"/>
    <property type="match status" value="1"/>
</dbReference>
<dbReference type="OrthoDB" id="9810950at2"/>
<dbReference type="GO" id="GO:0005886">
    <property type="term" value="C:plasma membrane"/>
    <property type="evidence" value="ECO:0007669"/>
    <property type="project" value="TreeGrafter"/>
</dbReference>
<dbReference type="InterPro" id="IPR004255">
    <property type="entry name" value="O-acyltransferase_WSD1_N"/>
</dbReference>
<gene>
    <name evidence="14" type="ORF">D0Z08_30930</name>
</gene>
<dbReference type="PANTHER" id="PTHR31650">
    <property type="entry name" value="O-ACYLTRANSFERASE (WSD1-LIKE) FAMILY PROTEIN"/>
    <property type="match status" value="1"/>
</dbReference>
<evidence type="ECO:0000313" key="14">
    <source>
        <dbReference type="EMBL" id="RHW22819.1"/>
    </source>
</evidence>
<dbReference type="InterPro" id="IPR009721">
    <property type="entry name" value="O-acyltransferase_WSD1_C"/>
</dbReference>
<dbReference type="Pfam" id="PF06974">
    <property type="entry name" value="WS_DGAT_C"/>
    <property type="match status" value="1"/>
</dbReference>
<dbReference type="InterPro" id="IPR045034">
    <property type="entry name" value="O-acyltransferase_WSD1-like"/>
</dbReference>
<feature type="domain" description="O-acyltransferase WSD1 C-terminal" evidence="13">
    <location>
        <begin position="276"/>
        <end position="420"/>
    </location>
</feature>
<evidence type="ECO:0000256" key="6">
    <source>
        <dbReference type="ARBA" id="ARBA00022679"/>
    </source>
</evidence>
<comment type="caution">
    <text evidence="14">The sequence shown here is derived from an EMBL/GenBank/DDBJ whole genome shotgun (WGS) entry which is preliminary data.</text>
</comment>
<evidence type="ECO:0000259" key="12">
    <source>
        <dbReference type="Pfam" id="PF03007"/>
    </source>
</evidence>
<comment type="similarity">
    <text evidence="3 11">Belongs to the long-chain O-acyltransferase family.</text>
</comment>
<protein>
    <recommendedName>
        <fullName evidence="4 11">Diacylglycerol O-acyltransferase</fullName>
        <ecNumber evidence="4 11">2.3.1.20</ecNumber>
    </recommendedName>
</protein>
<dbReference type="InterPro" id="IPR023213">
    <property type="entry name" value="CAT-like_dom_sf"/>
</dbReference>
<dbReference type="GO" id="GO:0051701">
    <property type="term" value="P:biological process involved in interaction with host"/>
    <property type="evidence" value="ECO:0007669"/>
    <property type="project" value="TreeGrafter"/>
</dbReference>
<proteinExistence type="inferred from homology"/>
<organism evidence="14 15">
    <name type="scientific">Nocardioides immobilis</name>
    <dbReference type="NCBI Taxonomy" id="2049295"/>
    <lineage>
        <taxon>Bacteria</taxon>
        <taxon>Bacillati</taxon>
        <taxon>Actinomycetota</taxon>
        <taxon>Actinomycetes</taxon>
        <taxon>Propionibacteriales</taxon>
        <taxon>Nocardioidaceae</taxon>
        <taxon>Nocardioides</taxon>
    </lineage>
</organism>
<keyword evidence="6 11" id="KW-0808">Transferase</keyword>
<sequence length="435" mass="46618">MSARLSALDAAFLQVEDRQNRMQLAGMLIFKGEAPDPAAFRAAVSERLLGLPRFQERLNPSLFGLGRPSWVDDDSFDLDYHLSRIALPSPGGHDEIAAHIDHMTSAPLDLSRPLWEVGLVEGLAEGFAVSLKVHHCMVDGLSIIDIFTALLAPDSDLGAPPTRSNPARRELAPVNAQVPAPLRRLQGAAKLLGQAPTSVFNTGTSGPTRRTEYVTVPLDSIHDIRKVHGTTVNNIVLAIVTGALRRYLTRHDAMVDKLHAFVPVNRRPQGARGSLGNQIGMTYPALPVGEAAPDARVEQVVQSVAEATASGQASTTATMMGLLGLAPAPLARSLNRAAQFSAGMFNLTVTNVPGPPGPVHFLGRELELILGATPLTKRHALTIAVLSYNGTLSFMVTTDPRRVPHGSEIADDLRAELESLHEQITLNPDPQGSTR</sequence>
<dbReference type="GO" id="GO:0001666">
    <property type="term" value="P:response to hypoxia"/>
    <property type="evidence" value="ECO:0007669"/>
    <property type="project" value="TreeGrafter"/>
</dbReference>
<dbReference type="InterPro" id="IPR014292">
    <property type="entry name" value="Acyl_transf_WS/DGAT"/>
</dbReference>
<evidence type="ECO:0000256" key="2">
    <source>
        <dbReference type="ARBA" id="ARBA00005189"/>
    </source>
</evidence>
<evidence type="ECO:0000256" key="10">
    <source>
        <dbReference type="ARBA" id="ARBA00048109"/>
    </source>
</evidence>
<dbReference type="GO" id="GO:0019432">
    <property type="term" value="P:triglyceride biosynthetic process"/>
    <property type="evidence" value="ECO:0007669"/>
    <property type="project" value="UniProtKB-UniPathway"/>
</dbReference>
<dbReference type="Gene3D" id="3.30.559.30">
    <property type="entry name" value="Nonribosomal peptide synthetase, condensation domain"/>
    <property type="match status" value="1"/>
</dbReference>
<dbReference type="RefSeq" id="WP_118929131.1">
    <property type="nucleotide sequence ID" value="NZ_QXGH01000054.1"/>
</dbReference>
<dbReference type="NCBIfam" id="TIGR02946">
    <property type="entry name" value="acyl_WS_DGAT"/>
    <property type="match status" value="1"/>
</dbReference>
<dbReference type="AlphaFoldDB" id="A0A417XRZ7"/>
<dbReference type="SUPFAM" id="SSF52777">
    <property type="entry name" value="CoA-dependent acyltransferases"/>
    <property type="match status" value="2"/>
</dbReference>
<name>A0A417XRZ7_9ACTN</name>
<comment type="pathway">
    <text evidence="2">Lipid metabolism.</text>
</comment>
<dbReference type="UniPathway" id="UPA00282"/>
<evidence type="ECO:0000313" key="15">
    <source>
        <dbReference type="Proteomes" id="UP000283644"/>
    </source>
</evidence>
<dbReference type="GO" id="GO:0071731">
    <property type="term" value="P:response to nitric oxide"/>
    <property type="evidence" value="ECO:0007669"/>
    <property type="project" value="TreeGrafter"/>
</dbReference>
<evidence type="ECO:0000256" key="9">
    <source>
        <dbReference type="ARBA" id="ARBA00023315"/>
    </source>
</evidence>
<comment type="catalytic activity">
    <reaction evidence="10 11">
        <text>an acyl-CoA + a 1,2-diacyl-sn-glycerol = a triacyl-sn-glycerol + CoA</text>
        <dbReference type="Rhea" id="RHEA:10868"/>
        <dbReference type="ChEBI" id="CHEBI:17815"/>
        <dbReference type="ChEBI" id="CHEBI:57287"/>
        <dbReference type="ChEBI" id="CHEBI:58342"/>
        <dbReference type="ChEBI" id="CHEBI:64615"/>
        <dbReference type="EC" id="2.3.1.20"/>
    </reaction>
</comment>
<dbReference type="GO" id="GO:0004144">
    <property type="term" value="F:diacylglycerol O-acyltransferase activity"/>
    <property type="evidence" value="ECO:0007669"/>
    <property type="project" value="UniProtKB-EC"/>
</dbReference>
<keyword evidence="5 11" id="KW-0444">Lipid biosynthesis</keyword>